<evidence type="ECO:0000259" key="11">
    <source>
        <dbReference type="PROSITE" id="PS50011"/>
    </source>
</evidence>
<feature type="compositionally biased region" description="Low complexity" evidence="10">
    <location>
        <begin position="378"/>
        <end position="401"/>
    </location>
</feature>
<dbReference type="Gene3D" id="2.60.120.380">
    <property type="match status" value="1"/>
</dbReference>
<keyword evidence="4 9" id="KW-0547">Nucleotide-binding</keyword>
<sequence length="586" mass="64100">MQPPISAGTVLQNRYKIIQILGQGGFGRTYLAEDQRRFNEFCAIKELIPNTIDPVAWQKAQELFLREATILYQIQHPQVPQFRERFEQDQRLFLVQDYVAGKTYRTLLDERKTVGSAFTEQEVLQLMRSLLPVLEHLHSRGIIHRDISPDNIILRDLDNKPVLIDFGVVKELATRLQAGNPTAPATYVGKLGYSPSEQMQTGQAYPSSDLYALAVTAIVLLTGREPQELFDENLLSWNWQRWVTLSPHFAQILNRMLSFRPGDRFQSATEVAQALASGGQQTPLVPASMPVAPNPGLSNVQTVPVGRRPEPASPSAPGTPGHTIPEPATRSFLDNPLAIGLITVGVVSIAGIGSWALVRTLRGTPSPQPTEVPTQTFPSPVVPDGSTTSPTPTVTPTTNEPTIISRPLSLDTSGTTQVEGTIPSNQTIRYTFRGKEGQTLTAVLAQERGVVLTVLDPNEEPVEASAQNTTFYQGTLPVSGKYAIDLTLSPGSSESDYNLNIELENPPQPTPTETPTEIPTEIPTETPTETPTEIPTETPTETPIDTPTATPTDTPFIPIPDQNQNNQPSDDTSNPDVNPTDILPRR</sequence>
<dbReference type="SUPFAM" id="SSF56112">
    <property type="entry name" value="Protein kinase-like (PK-like)"/>
    <property type="match status" value="1"/>
</dbReference>
<evidence type="ECO:0000256" key="7">
    <source>
        <dbReference type="ARBA" id="ARBA00047899"/>
    </source>
</evidence>
<accession>A0A2N6K7G4</accession>
<dbReference type="PANTHER" id="PTHR24363">
    <property type="entry name" value="SERINE/THREONINE PROTEIN KINASE"/>
    <property type="match status" value="1"/>
</dbReference>
<evidence type="ECO:0000256" key="5">
    <source>
        <dbReference type="ARBA" id="ARBA00022777"/>
    </source>
</evidence>
<dbReference type="EMBL" id="NRQW01000078">
    <property type="protein sequence ID" value="PLZ93227.1"/>
    <property type="molecule type" value="Genomic_DNA"/>
</dbReference>
<evidence type="ECO:0000256" key="9">
    <source>
        <dbReference type="PROSITE-ProRule" id="PRU10141"/>
    </source>
</evidence>
<evidence type="ECO:0000256" key="10">
    <source>
        <dbReference type="SAM" id="MobiDB-lite"/>
    </source>
</evidence>
<feature type="compositionally biased region" description="Polar residues" evidence="10">
    <location>
        <begin position="562"/>
        <end position="577"/>
    </location>
</feature>
<evidence type="ECO:0000313" key="13">
    <source>
        <dbReference type="Proteomes" id="UP000235036"/>
    </source>
</evidence>
<name>A0A2N6K7G4_FISMU</name>
<dbReference type="PANTHER" id="PTHR24363:SF0">
    <property type="entry name" value="SERINE_THREONINE KINASE LIKE DOMAIN CONTAINING 1"/>
    <property type="match status" value="1"/>
</dbReference>
<keyword evidence="2 12" id="KW-0723">Serine/threonine-protein kinase</keyword>
<dbReference type="EC" id="2.7.11.1" evidence="1"/>
<dbReference type="PROSITE" id="PS50011">
    <property type="entry name" value="PROTEIN_KINASE_DOM"/>
    <property type="match status" value="1"/>
</dbReference>
<dbReference type="PROSITE" id="PS00109">
    <property type="entry name" value="PROTEIN_KINASE_TYR"/>
    <property type="match status" value="1"/>
</dbReference>
<feature type="region of interest" description="Disordered" evidence="10">
    <location>
        <begin position="305"/>
        <end position="326"/>
    </location>
</feature>
<dbReference type="InterPro" id="IPR017441">
    <property type="entry name" value="Protein_kinase_ATP_BS"/>
</dbReference>
<reference evidence="12 13" key="1">
    <citation type="submission" date="2017-08" db="EMBL/GenBank/DDBJ databases">
        <title>Genomes of Fischerella (Mastigocladus) sp. strains.</title>
        <authorList>
            <person name="Miller S.R."/>
        </authorList>
    </citation>
    <scope>NUCLEOTIDE SEQUENCE [LARGE SCALE GENOMIC DNA]</scope>
    <source>
        <strain evidence="12 13">CCMEE 5323</strain>
    </source>
</reference>
<dbReference type="Gene3D" id="1.10.510.10">
    <property type="entry name" value="Transferase(Phosphotransferase) domain 1"/>
    <property type="match status" value="1"/>
</dbReference>
<dbReference type="InterPro" id="IPR011009">
    <property type="entry name" value="Kinase-like_dom_sf"/>
</dbReference>
<evidence type="ECO:0000256" key="1">
    <source>
        <dbReference type="ARBA" id="ARBA00012513"/>
    </source>
</evidence>
<comment type="catalytic activity">
    <reaction evidence="7">
        <text>L-threonyl-[protein] + ATP = O-phospho-L-threonyl-[protein] + ADP + H(+)</text>
        <dbReference type="Rhea" id="RHEA:46608"/>
        <dbReference type="Rhea" id="RHEA-COMP:11060"/>
        <dbReference type="Rhea" id="RHEA-COMP:11605"/>
        <dbReference type="ChEBI" id="CHEBI:15378"/>
        <dbReference type="ChEBI" id="CHEBI:30013"/>
        <dbReference type="ChEBI" id="CHEBI:30616"/>
        <dbReference type="ChEBI" id="CHEBI:61977"/>
        <dbReference type="ChEBI" id="CHEBI:456216"/>
        <dbReference type="EC" id="2.7.11.1"/>
    </reaction>
</comment>
<dbReference type="CDD" id="cd14014">
    <property type="entry name" value="STKc_PknB_like"/>
    <property type="match status" value="1"/>
</dbReference>
<comment type="catalytic activity">
    <reaction evidence="8">
        <text>L-seryl-[protein] + ATP = O-phospho-L-seryl-[protein] + ADP + H(+)</text>
        <dbReference type="Rhea" id="RHEA:17989"/>
        <dbReference type="Rhea" id="RHEA-COMP:9863"/>
        <dbReference type="Rhea" id="RHEA-COMP:11604"/>
        <dbReference type="ChEBI" id="CHEBI:15378"/>
        <dbReference type="ChEBI" id="CHEBI:29999"/>
        <dbReference type="ChEBI" id="CHEBI:30616"/>
        <dbReference type="ChEBI" id="CHEBI:83421"/>
        <dbReference type="ChEBI" id="CHEBI:456216"/>
        <dbReference type="EC" id="2.7.11.1"/>
    </reaction>
</comment>
<dbReference type="AlphaFoldDB" id="A0A2N6K7G4"/>
<evidence type="ECO:0000256" key="3">
    <source>
        <dbReference type="ARBA" id="ARBA00022679"/>
    </source>
</evidence>
<feature type="domain" description="Protein kinase" evidence="11">
    <location>
        <begin position="15"/>
        <end position="276"/>
    </location>
</feature>
<keyword evidence="5 12" id="KW-0418">Kinase</keyword>
<keyword evidence="3" id="KW-0808">Transferase</keyword>
<comment type="caution">
    <text evidence="12">The sequence shown here is derived from an EMBL/GenBank/DDBJ whole genome shotgun (WGS) entry which is preliminary data.</text>
</comment>
<dbReference type="Gene3D" id="3.30.200.20">
    <property type="entry name" value="Phosphorylase Kinase, domain 1"/>
    <property type="match status" value="1"/>
</dbReference>
<gene>
    <name evidence="12" type="ORF">CEN44_03685</name>
</gene>
<evidence type="ECO:0000256" key="4">
    <source>
        <dbReference type="ARBA" id="ARBA00022741"/>
    </source>
</evidence>
<evidence type="ECO:0000256" key="2">
    <source>
        <dbReference type="ARBA" id="ARBA00022527"/>
    </source>
</evidence>
<evidence type="ECO:0000313" key="12">
    <source>
        <dbReference type="EMBL" id="PLZ93227.1"/>
    </source>
</evidence>
<dbReference type="RefSeq" id="WP_102204874.1">
    <property type="nucleotide sequence ID" value="NZ_CAWNVR010000009.1"/>
</dbReference>
<proteinExistence type="predicted"/>
<dbReference type="GO" id="GO:0005524">
    <property type="term" value="F:ATP binding"/>
    <property type="evidence" value="ECO:0007669"/>
    <property type="project" value="UniProtKB-UniRule"/>
</dbReference>
<feature type="region of interest" description="Disordered" evidence="10">
    <location>
        <begin position="365"/>
        <end position="401"/>
    </location>
</feature>
<feature type="compositionally biased region" description="Low complexity" evidence="10">
    <location>
        <begin position="513"/>
        <end position="561"/>
    </location>
</feature>
<feature type="region of interest" description="Disordered" evidence="10">
    <location>
        <begin position="491"/>
        <end position="586"/>
    </location>
</feature>
<dbReference type="GO" id="GO:0004674">
    <property type="term" value="F:protein serine/threonine kinase activity"/>
    <property type="evidence" value="ECO:0007669"/>
    <property type="project" value="UniProtKB-KW"/>
</dbReference>
<dbReference type="InterPro" id="IPR000719">
    <property type="entry name" value="Prot_kinase_dom"/>
</dbReference>
<dbReference type="InterPro" id="IPR008266">
    <property type="entry name" value="Tyr_kinase_AS"/>
</dbReference>
<feature type="compositionally biased region" description="Polar residues" evidence="10">
    <location>
        <begin position="365"/>
        <end position="377"/>
    </location>
</feature>
<dbReference type="Proteomes" id="UP000235036">
    <property type="component" value="Unassembled WGS sequence"/>
</dbReference>
<keyword evidence="6 9" id="KW-0067">ATP-binding</keyword>
<evidence type="ECO:0000256" key="6">
    <source>
        <dbReference type="ARBA" id="ARBA00022840"/>
    </source>
</evidence>
<dbReference type="PROSITE" id="PS00107">
    <property type="entry name" value="PROTEIN_KINASE_ATP"/>
    <property type="match status" value="1"/>
</dbReference>
<keyword evidence="13" id="KW-1185">Reference proteome</keyword>
<protein>
    <recommendedName>
        <fullName evidence="1">non-specific serine/threonine protein kinase</fullName>
        <ecNumber evidence="1">2.7.11.1</ecNumber>
    </recommendedName>
</protein>
<organism evidence="12 13">
    <name type="scientific">Fischerella muscicola CCMEE 5323</name>
    <dbReference type="NCBI Taxonomy" id="2019572"/>
    <lineage>
        <taxon>Bacteria</taxon>
        <taxon>Bacillati</taxon>
        <taxon>Cyanobacteriota</taxon>
        <taxon>Cyanophyceae</taxon>
        <taxon>Nostocales</taxon>
        <taxon>Hapalosiphonaceae</taxon>
        <taxon>Fischerella</taxon>
    </lineage>
</organism>
<evidence type="ECO:0000256" key="8">
    <source>
        <dbReference type="ARBA" id="ARBA00048679"/>
    </source>
</evidence>
<feature type="binding site" evidence="9">
    <location>
        <position position="45"/>
    </location>
    <ligand>
        <name>ATP</name>
        <dbReference type="ChEBI" id="CHEBI:30616"/>
    </ligand>
</feature>
<dbReference type="Pfam" id="PF00069">
    <property type="entry name" value="Pkinase"/>
    <property type="match status" value="1"/>
</dbReference>